<dbReference type="KEGG" id="pcb:PCHAS_0724400"/>
<reference evidence="3 4" key="1">
    <citation type="journal article" date="2014" name="BMC Biol.">
        <title>A comprehensive evaluation of rodent malaria parasite genomes and gene expression.</title>
        <authorList>
            <person name="Otto T.D."/>
            <person name="Bohme U."/>
            <person name="Jackson A.P."/>
            <person name="Hunt M."/>
            <person name="Franke-Fayard B."/>
            <person name="Hoeijmakers W.A."/>
            <person name="Religa A.A."/>
            <person name="Robertson L."/>
            <person name="Sanders M."/>
            <person name="Ogun S.A."/>
            <person name="Cunningham D."/>
            <person name="Erhart A."/>
            <person name="Billker O."/>
            <person name="Khan S.M."/>
            <person name="Stunnenberg H.G."/>
            <person name="Langhorne J."/>
            <person name="Holder A.A."/>
            <person name="Waters A.P."/>
            <person name="Newbold C.I."/>
            <person name="Pain A."/>
            <person name="Berriman M."/>
            <person name="Janse C.J."/>
        </authorList>
    </citation>
    <scope>NUCLEOTIDE SEQUENCE [LARGE SCALE GENOMIC DNA]</scope>
    <source>
        <strain evidence="3 4">AS</strain>
    </source>
</reference>
<evidence type="ECO:0000313" key="3">
    <source>
        <dbReference type="EMBL" id="VTZ68114.1"/>
    </source>
</evidence>
<feature type="region of interest" description="Disordered" evidence="1">
    <location>
        <begin position="44"/>
        <end position="80"/>
    </location>
</feature>
<accession>A0A4V0K632</accession>
<gene>
    <name evidence="3" type="ORF">PCHAS_0724400</name>
</gene>
<feature type="transmembrane region" description="Helical" evidence="2">
    <location>
        <begin position="126"/>
        <end position="148"/>
    </location>
</feature>
<organism evidence="3 4">
    <name type="scientific">Plasmodium chabaudi chabaudi</name>
    <dbReference type="NCBI Taxonomy" id="31271"/>
    <lineage>
        <taxon>Eukaryota</taxon>
        <taxon>Sar</taxon>
        <taxon>Alveolata</taxon>
        <taxon>Apicomplexa</taxon>
        <taxon>Aconoidasida</taxon>
        <taxon>Haemosporida</taxon>
        <taxon>Plasmodiidae</taxon>
        <taxon>Plasmodium</taxon>
        <taxon>Plasmodium (Vinckeia)</taxon>
    </lineage>
</organism>
<feature type="compositionally biased region" description="Basic and acidic residues" evidence="1">
    <location>
        <begin position="54"/>
        <end position="66"/>
    </location>
</feature>
<keyword evidence="4" id="KW-1185">Reference proteome</keyword>
<evidence type="ECO:0000256" key="2">
    <source>
        <dbReference type="SAM" id="Phobius"/>
    </source>
</evidence>
<dbReference type="GeneID" id="3495214"/>
<keyword evidence="2" id="KW-0812">Transmembrane</keyword>
<dbReference type="RefSeq" id="XP_016653654.1">
    <property type="nucleotide sequence ID" value="XM_016797728.1"/>
</dbReference>
<name>A0A4V0K632_PLACU</name>
<dbReference type="AlphaFoldDB" id="A0A4V0K632"/>
<evidence type="ECO:0000256" key="1">
    <source>
        <dbReference type="SAM" id="MobiDB-lite"/>
    </source>
</evidence>
<dbReference type="OrthoDB" id="372341at2759"/>
<feature type="compositionally biased region" description="Low complexity" evidence="1">
    <location>
        <begin position="68"/>
        <end position="80"/>
    </location>
</feature>
<proteinExistence type="predicted"/>
<sequence length="488" mass="58211">MDEKKIDNSPLISKMETFEISDKIKKSSSKKEIKNVYRSLDNEFNFDDDQDEINQPKEENDNKEMNEDNNNNNNENKTNTRTIKIDRKNLKKMFSSQFFTQTLTDTTSSNTISEIKISKKYAIFEFFKTLILLTLFASTSYFTYYYVFNYYFGQNHICSHLDLYNYKYENEVKFIPTVSNKKYYVFTGKFPFDVITYKLRKDDLKNSMNKQIEKYKQENPGEMIDPIGDLDNYDMQIMSFMKYNNKMKCEKKIFDLYKPFSLKTTDANITNSNFVLNEISYNFIKNPYSVNEKKLYEEVSNFMQKSENKNKICYITSYLKSLKDDNIMENIRSLNENITPNVEPVTAPQNETISTESTISDIAEKVKNYFMRGTTQDQNNNMSIINNNNNNNDINMNRNNMEVYPKKKIVFLYDYYENNFVDLVIAIYNMQYGNTYSDLKEYWDDIRKGFKVTHPEEIYLFEWYCLGINYNIIKNNNQYKLKCVDLLK</sequence>
<dbReference type="EMBL" id="LK022884">
    <property type="protein sequence ID" value="VTZ68114.1"/>
    <property type="molecule type" value="Genomic_DNA"/>
</dbReference>
<protein>
    <submittedName>
        <fullName evidence="3">Uncharacterized protein</fullName>
    </submittedName>
</protein>
<evidence type="ECO:0000313" key="4">
    <source>
        <dbReference type="Proteomes" id="UP000071118"/>
    </source>
</evidence>
<keyword evidence="2" id="KW-1133">Transmembrane helix</keyword>
<dbReference type="VEuPathDB" id="PlasmoDB:PCHAS_0724400"/>
<dbReference type="Proteomes" id="UP000071118">
    <property type="component" value="Chromosome 7"/>
</dbReference>
<keyword evidence="2" id="KW-0472">Membrane</keyword>